<name>A0A077NGM4_XENBV</name>
<sequence>MAGAMHSVLLGALVAKVLAQKSKQVVANNILNFFILIPHIAPAKRIS</sequence>
<protein>
    <submittedName>
        <fullName evidence="1">Uncharacterized protein</fullName>
    </submittedName>
</protein>
<organism evidence="1 2">
    <name type="scientific">Xenorhabdus bovienii str. puntauvense</name>
    <dbReference type="NCBI Taxonomy" id="1398201"/>
    <lineage>
        <taxon>Bacteria</taxon>
        <taxon>Pseudomonadati</taxon>
        <taxon>Pseudomonadota</taxon>
        <taxon>Gammaproteobacteria</taxon>
        <taxon>Enterobacterales</taxon>
        <taxon>Morganellaceae</taxon>
        <taxon>Xenorhabdus</taxon>
    </lineage>
</organism>
<gene>
    <name evidence="1" type="ORF">XBP1_2710002</name>
</gene>
<dbReference type="EMBL" id="CBSW010000192">
    <property type="protein sequence ID" value="CDG97642.1"/>
    <property type="molecule type" value="Genomic_DNA"/>
</dbReference>
<dbReference type="Proteomes" id="UP000028511">
    <property type="component" value="Unassembled WGS sequence"/>
</dbReference>
<reference evidence="1" key="1">
    <citation type="submission" date="2013-07" db="EMBL/GenBank/DDBJ databases">
        <title>Sub-species coevolution in mutualistic symbiosis.</title>
        <authorList>
            <person name="Murfin K."/>
            <person name="Klassen J."/>
            <person name="Lee M."/>
            <person name="Forst S."/>
            <person name="Stock P."/>
            <person name="Goodrich-Blair H."/>
        </authorList>
    </citation>
    <scope>NUCLEOTIDE SEQUENCE [LARGE SCALE GENOMIC DNA]</scope>
    <source>
        <strain evidence="1">Puntauvense</strain>
    </source>
</reference>
<evidence type="ECO:0000313" key="1">
    <source>
        <dbReference type="EMBL" id="CDG97642.1"/>
    </source>
</evidence>
<comment type="caution">
    <text evidence="1">The sequence shown here is derived from an EMBL/GenBank/DDBJ whole genome shotgun (WGS) entry which is preliminary data.</text>
</comment>
<dbReference type="AlphaFoldDB" id="A0A077NGM4"/>
<dbReference type="HOGENOM" id="CLU_206062_0_0_6"/>
<proteinExistence type="predicted"/>
<evidence type="ECO:0000313" key="2">
    <source>
        <dbReference type="Proteomes" id="UP000028511"/>
    </source>
</evidence>
<accession>A0A077NGM4</accession>